<protein>
    <submittedName>
        <fullName evidence="1">Uncharacterized protein</fullName>
    </submittedName>
</protein>
<dbReference type="EMBL" id="BARW01007722">
    <property type="protein sequence ID" value="GAI75351.1"/>
    <property type="molecule type" value="Genomic_DNA"/>
</dbReference>
<accession>X1S8B6</accession>
<organism evidence="1">
    <name type="scientific">marine sediment metagenome</name>
    <dbReference type="NCBI Taxonomy" id="412755"/>
    <lineage>
        <taxon>unclassified sequences</taxon>
        <taxon>metagenomes</taxon>
        <taxon>ecological metagenomes</taxon>
    </lineage>
</organism>
<dbReference type="AlphaFoldDB" id="X1S8B6"/>
<proteinExistence type="predicted"/>
<comment type="caution">
    <text evidence="1">The sequence shown here is derived from an EMBL/GenBank/DDBJ whole genome shotgun (WGS) entry which is preliminary data.</text>
</comment>
<gene>
    <name evidence="1" type="ORF">S12H4_16005</name>
</gene>
<name>X1S8B6_9ZZZZ</name>
<evidence type="ECO:0000313" key="1">
    <source>
        <dbReference type="EMBL" id="GAI75351.1"/>
    </source>
</evidence>
<reference evidence="1" key="1">
    <citation type="journal article" date="2014" name="Front. Microbiol.">
        <title>High frequency of phylogenetically diverse reductive dehalogenase-homologous genes in deep subseafloor sedimentary metagenomes.</title>
        <authorList>
            <person name="Kawai M."/>
            <person name="Futagami T."/>
            <person name="Toyoda A."/>
            <person name="Takaki Y."/>
            <person name="Nishi S."/>
            <person name="Hori S."/>
            <person name="Arai W."/>
            <person name="Tsubouchi T."/>
            <person name="Morono Y."/>
            <person name="Uchiyama I."/>
            <person name="Ito T."/>
            <person name="Fujiyama A."/>
            <person name="Inagaki F."/>
            <person name="Takami H."/>
        </authorList>
    </citation>
    <scope>NUCLEOTIDE SEQUENCE</scope>
    <source>
        <strain evidence="1">Expedition CK06-06</strain>
    </source>
</reference>
<sequence>MLIEKFSTQISHLEMLSIGDFDGDGFDEEAVAYIGGDYWTLFTILISQFSHPISDED</sequence>